<name>A0ABV0CTH1_9SPHN</name>
<evidence type="ECO:0000259" key="6">
    <source>
        <dbReference type="Pfam" id="PF25975"/>
    </source>
</evidence>
<evidence type="ECO:0000256" key="3">
    <source>
        <dbReference type="SAM" id="MobiDB-lite"/>
    </source>
</evidence>
<evidence type="ECO:0000256" key="4">
    <source>
        <dbReference type="SAM" id="SignalP"/>
    </source>
</evidence>
<evidence type="ECO:0000256" key="2">
    <source>
        <dbReference type="SAM" id="Coils"/>
    </source>
</evidence>
<evidence type="ECO:0000313" key="8">
    <source>
        <dbReference type="Proteomes" id="UP001484535"/>
    </source>
</evidence>
<protein>
    <submittedName>
        <fullName evidence="7">Efflux RND transporter periplasmic adaptor subunit</fullName>
    </submittedName>
</protein>
<dbReference type="EMBL" id="JBDLBR010000001">
    <property type="protein sequence ID" value="MEN7536164.1"/>
    <property type="molecule type" value="Genomic_DNA"/>
</dbReference>
<dbReference type="Pfam" id="PF25975">
    <property type="entry name" value="CzcB_C"/>
    <property type="match status" value="1"/>
</dbReference>
<dbReference type="SUPFAM" id="SSF111369">
    <property type="entry name" value="HlyD-like secretion proteins"/>
    <property type="match status" value="1"/>
</dbReference>
<feature type="compositionally biased region" description="Low complexity" evidence="3">
    <location>
        <begin position="25"/>
        <end position="51"/>
    </location>
</feature>
<dbReference type="InterPro" id="IPR058649">
    <property type="entry name" value="CzcB_C"/>
</dbReference>
<keyword evidence="4" id="KW-0732">Signal</keyword>
<keyword evidence="8" id="KW-1185">Reference proteome</keyword>
<feature type="region of interest" description="Disordered" evidence="3">
    <location>
        <begin position="25"/>
        <end position="61"/>
    </location>
</feature>
<dbReference type="NCBIfam" id="TIGR01730">
    <property type="entry name" value="RND_mfp"/>
    <property type="match status" value="1"/>
</dbReference>
<comment type="caution">
    <text evidence="7">The sequence shown here is derived from an EMBL/GenBank/DDBJ whole genome shotgun (WGS) entry which is preliminary data.</text>
</comment>
<feature type="coiled-coil region" evidence="2">
    <location>
        <begin position="113"/>
        <end position="150"/>
    </location>
</feature>
<feature type="signal peptide" evidence="4">
    <location>
        <begin position="1"/>
        <end position="22"/>
    </location>
</feature>
<sequence>MKPHRLLPLAALVVLLALPACSDDAPADTQADAATPASQTPEIETATAEATSSQPLGTVPATVTLPPEARVAVTSPFPGAAVRVFVIEGQGVSRGQPLAIVRAAEPLRIGADLARANSEVRLAEAQAARLEQLAEEGIIAQARADEAKARLEQARVTSSENRRLVSLAGAGPDGTMTLRAPIGGRMSHVGVETGGPVDLMSAPFVIEATSSYQLDLALPERLAGAVRPGMAIELRLPQDGGETLTVGGQIVSVAPSIDPATRSVMAKASIGSAPGLVSGQNVMAVIIASASEEGVSVPSRAVTRIGGEPHVFVSDGDGFKPRAVMVLAEAGDRTVLSAGLKAGEVVATSGIAELKATAE</sequence>
<gene>
    <name evidence="7" type="ORF">ABDJ38_03125</name>
</gene>
<dbReference type="Gene3D" id="2.40.30.170">
    <property type="match status" value="1"/>
</dbReference>
<feature type="domain" description="CusB-like beta-barrel" evidence="5">
    <location>
        <begin position="214"/>
        <end position="275"/>
    </location>
</feature>
<dbReference type="PANTHER" id="PTHR30469">
    <property type="entry name" value="MULTIDRUG RESISTANCE PROTEIN MDTA"/>
    <property type="match status" value="1"/>
</dbReference>
<evidence type="ECO:0000256" key="1">
    <source>
        <dbReference type="ARBA" id="ARBA00009477"/>
    </source>
</evidence>
<evidence type="ECO:0000313" key="7">
    <source>
        <dbReference type="EMBL" id="MEN7536164.1"/>
    </source>
</evidence>
<dbReference type="InterPro" id="IPR058792">
    <property type="entry name" value="Beta-barrel_RND_2"/>
</dbReference>
<comment type="similarity">
    <text evidence="1">Belongs to the membrane fusion protein (MFP) (TC 8.A.1) family.</text>
</comment>
<proteinExistence type="inferred from homology"/>
<feature type="domain" description="CzcB-like C-terminal circularly permuted SH3-like" evidence="6">
    <location>
        <begin position="295"/>
        <end position="350"/>
    </location>
</feature>
<dbReference type="Gene3D" id="1.10.287.470">
    <property type="entry name" value="Helix hairpin bin"/>
    <property type="match status" value="1"/>
</dbReference>
<evidence type="ECO:0000259" key="5">
    <source>
        <dbReference type="Pfam" id="PF25954"/>
    </source>
</evidence>
<dbReference type="Pfam" id="PF25954">
    <property type="entry name" value="Beta-barrel_RND_2"/>
    <property type="match status" value="1"/>
</dbReference>
<reference evidence="7 8" key="1">
    <citation type="submission" date="2024-05" db="EMBL/GenBank/DDBJ databases">
        <authorList>
            <person name="Park S."/>
        </authorList>
    </citation>
    <scope>NUCLEOTIDE SEQUENCE [LARGE SCALE GENOMIC DNA]</scope>
    <source>
        <strain evidence="7 8">DGU5</strain>
    </source>
</reference>
<accession>A0ABV0CTH1</accession>
<dbReference type="RefSeq" id="WP_346783615.1">
    <property type="nucleotide sequence ID" value="NZ_JBDLBR010000001.1"/>
</dbReference>
<dbReference type="Gene3D" id="2.40.420.20">
    <property type="match status" value="1"/>
</dbReference>
<dbReference type="Proteomes" id="UP001484535">
    <property type="component" value="Unassembled WGS sequence"/>
</dbReference>
<dbReference type="Gene3D" id="2.40.50.100">
    <property type="match status" value="1"/>
</dbReference>
<dbReference type="InterPro" id="IPR006143">
    <property type="entry name" value="RND_pump_MFP"/>
</dbReference>
<dbReference type="PANTHER" id="PTHR30469:SF15">
    <property type="entry name" value="HLYD FAMILY OF SECRETION PROTEINS"/>
    <property type="match status" value="1"/>
</dbReference>
<keyword evidence="2" id="KW-0175">Coiled coil</keyword>
<feature type="chain" id="PRO_5047339461" evidence="4">
    <location>
        <begin position="23"/>
        <end position="359"/>
    </location>
</feature>
<organism evidence="7 8">
    <name type="scientific">Aurantiacibacter flavus</name>
    <dbReference type="NCBI Taxonomy" id="3145232"/>
    <lineage>
        <taxon>Bacteria</taxon>
        <taxon>Pseudomonadati</taxon>
        <taxon>Pseudomonadota</taxon>
        <taxon>Alphaproteobacteria</taxon>
        <taxon>Sphingomonadales</taxon>
        <taxon>Erythrobacteraceae</taxon>
        <taxon>Aurantiacibacter</taxon>
    </lineage>
</organism>